<dbReference type="InterPro" id="IPR003010">
    <property type="entry name" value="C-N_Hydrolase"/>
</dbReference>
<dbReference type="HOGENOM" id="CLU_030130_2_0_1"/>
<protein>
    <submittedName>
        <fullName evidence="3">Pc16g05970 protein</fullName>
    </submittedName>
</protein>
<dbReference type="Proteomes" id="UP000000724">
    <property type="component" value="Contig Pc00c16"/>
</dbReference>
<accession>B6H8N1</accession>
<dbReference type="SUPFAM" id="SSF56317">
    <property type="entry name" value="Carbon-nitrogen hydrolase"/>
    <property type="match status" value="1"/>
</dbReference>
<dbReference type="STRING" id="500485.B6H8N1"/>
<dbReference type="Gene3D" id="3.60.110.10">
    <property type="entry name" value="Carbon-nitrogen hydrolase"/>
    <property type="match status" value="1"/>
</dbReference>
<dbReference type="PROSITE" id="PS50263">
    <property type="entry name" value="CN_HYDROLASE"/>
    <property type="match status" value="1"/>
</dbReference>
<organism evidence="3 4">
    <name type="scientific">Penicillium rubens (strain ATCC 28089 / DSM 1075 / NRRL 1951 / Wisconsin 54-1255)</name>
    <name type="common">Penicillium chrysogenum</name>
    <dbReference type="NCBI Taxonomy" id="500485"/>
    <lineage>
        <taxon>Eukaryota</taxon>
        <taxon>Fungi</taxon>
        <taxon>Dikarya</taxon>
        <taxon>Ascomycota</taxon>
        <taxon>Pezizomycotina</taxon>
        <taxon>Eurotiomycetes</taxon>
        <taxon>Eurotiomycetidae</taxon>
        <taxon>Eurotiales</taxon>
        <taxon>Aspergillaceae</taxon>
        <taxon>Penicillium</taxon>
        <taxon>Penicillium chrysogenum species complex</taxon>
    </lineage>
</organism>
<name>B6H8N1_PENRW</name>
<keyword evidence="1" id="KW-0378">Hydrolase</keyword>
<dbReference type="InterPro" id="IPR036526">
    <property type="entry name" value="C-N_Hydrolase_sf"/>
</dbReference>
<evidence type="ECO:0000313" key="4">
    <source>
        <dbReference type="Proteomes" id="UP000000724"/>
    </source>
</evidence>
<dbReference type="Pfam" id="PF00795">
    <property type="entry name" value="CN_hydrolase"/>
    <property type="match status" value="1"/>
</dbReference>
<feature type="domain" description="CN hydrolase" evidence="2">
    <location>
        <begin position="4"/>
        <end position="260"/>
    </location>
</feature>
<dbReference type="AlphaFoldDB" id="B6H8N1"/>
<dbReference type="BioCyc" id="PCHR:PC16G05970-MONOMER"/>
<dbReference type="eggNOG" id="KOG0806">
    <property type="taxonomic scope" value="Eukaryota"/>
</dbReference>
<sequence length="343" mass="37949">MTTLNIAIIQLCPKASPAIESNHRRAKAFIRDAAAAGAHLAVLPEYHLADFYPSHDPTIRQQCSNWKTYLENYCALAKECNICIVPGSLGELHAGNTIVNAAYFIDNKGGTRGRYEKKNLWHPERAYVKSSKSDTRHVAFDTPLGKVGLLICWDLAFPEAFRELVMQGAKMIIVPAFWKLSDASDVGLKHNPRSEGDFLDAAVVSRAFENTCAVVFCNVAGPANEGFAGLSQIAVPFKGCLDKFQGCDEGLKIVSVDMDILEEAEQAYKIREDLAKPDWHYGYSRIRMDVAKQVSTMSCSNLFGAGRSSEFSSLREMSTVDMDPRTHLEVIRAKPPMLVKQSP</sequence>
<evidence type="ECO:0000256" key="1">
    <source>
        <dbReference type="ARBA" id="ARBA00022801"/>
    </source>
</evidence>
<dbReference type="PANTHER" id="PTHR43674:SF16">
    <property type="entry name" value="CARBON-NITROGEN FAMILY, PUTATIVE (AFU_ORTHOLOGUE AFUA_5G02350)-RELATED"/>
    <property type="match status" value="1"/>
</dbReference>
<dbReference type="VEuPathDB" id="FungiDB:PCH_Pc16g05970"/>
<dbReference type="InterPro" id="IPR050345">
    <property type="entry name" value="Aliph_Amidase/BUP"/>
</dbReference>
<reference evidence="3 4" key="1">
    <citation type="journal article" date="2008" name="Nat. Biotechnol.">
        <title>Genome sequencing and analysis of the filamentous fungus Penicillium chrysogenum.</title>
        <authorList>
            <person name="van den Berg M.A."/>
            <person name="Albang R."/>
            <person name="Albermann K."/>
            <person name="Badger J.H."/>
            <person name="Daran J.-M."/>
            <person name="Driessen A.J.M."/>
            <person name="Garcia-Estrada C."/>
            <person name="Fedorova N.D."/>
            <person name="Harris D.M."/>
            <person name="Heijne W.H.M."/>
            <person name="Joardar V.S."/>
            <person name="Kiel J.A.K.W."/>
            <person name="Kovalchuk A."/>
            <person name="Martin J.F."/>
            <person name="Nierman W.C."/>
            <person name="Nijland J.G."/>
            <person name="Pronk J.T."/>
            <person name="Roubos J.A."/>
            <person name="van der Klei I.J."/>
            <person name="van Peij N.N.M.E."/>
            <person name="Veenhuis M."/>
            <person name="von Doehren H."/>
            <person name="Wagner C."/>
            <person name="Wortman J.R."/>
            <person name="Bovenberg R.A.L."/>
        </authorList>
    </citation>
    <scope>NUCLEOTIDE SEQUENCE [LARGE SCALE GENOMIC DNA]</scope>
    <source>
        <strain evidence="4">ATCC 28089 / DSM 1075 / NRRL 1951 / Wisconsin 54-1255</strain>
    </source>
</reference>
<evidence type="ECO:0000259" key="2">
    <source>
        <dbReference type="PROSITE" id="PS50263"/>
    </source>
</evidence>
<keyword evidence="4" id="KW-1185">Reference proteome</keyword>
<dbReference type="GO" id="GO:0016811">
    <property type="term" value="F:hydrolase activity, acting on carbon-nitrogen (but not peptide) bonds, in linear amides"/>
    <property type="evidence" value="ECO:0007669"/>
    <property type="project" value="TreeGrafter"/>
</dbReference>
<dbReference type="PANTHER" id="PTHR43674">
    <property type="entry name" value="NITRILASE C965.09-RELATED"/>
    <property type="match status" value="1"/>
</dbReference>
<gene>
    <name evidence="3" type="ORF">Pc16g05970</name>
    <name evidence="3" type="ORF">PCH_Pc16g05970</name>
</gene>
<dbReference type="OMA" id="IVPAYWK"/>
<dbReference type="EMBL" id="AM920431">
    <property type="protein sequence ID" value="CAP93267.1"/>
    <property type="molecule type" value="Genomic_DNA"/>
</dbReference>
<dbReference type="OrthoDB" id="412018at2759"/>
<proteinExistence type="predicted"/>
<evidence type="ECO:0000313" key="3">
    <source>
        <dbReference type="EMBL" id="CAP93267.1"/>
    </source>
</evidence>
<dbReference type="CDD" id="cd07197">
    <property type="entry name" value="nitrilase"/>
    <property type="match status" value="1"/>
</dbReference>